<reference evidence="2 3" key="1">
    <citation type="journal article" date="2013" name="Int. J. Syst. Evol. Microbiol.">
        <title>Ilumatobacter nonamiense sp. nov. and Ilumatobacter coccineum sp. nov., isolated from seashore sand.</title>
        <authorList>
            <person name="Matsumoto A."/>
            <person name="Kasai H."/>
            <person name="Matsuo Y."/>
            <person name="Shizuri Y."/>
            <person name="Ichikawa N."/>
            <person name="Fujita N."/>
            <person name="Omura S."/>
            <person name="Takahashi Y."/>
        </authorList>
    </citation>
    <scope>NUCLEOTIDE SEQUENCE [LARGE SCALE GENOMIC DNA]</scope>
    <source>
        <strain evidence="3">NBRC 103263 / KCTC 29153 / YM16-304</strain>
    </source>
</reference>
<protein>
    <recommendedName>
        <fullName evidence="4">Aldose 1-epimerase</fullName>
    </recommendedName>
</protein>
<evidence type="ECO:0000313" key="2">
    <source>
        <dbReference type="EMBL" id="BAN01244.1"/>
    </source>
</evidence>
<gene>
    <name evidence="2" type="ORF">YM304_09300</name>
</gene>
<dbReference type="Pfam" id="PF01263">
    <property type="entry name" value="Aldose_epim"/>
    <property type="match status" value="1"/>
</dbReference>
<dbReference type="GO" id="GO:0016853">
    <property type="term" value="F:isomerase activity"/>
    <property type="evidence" value="ECO:0007669"/>
    <property type="project" value="InterPro"/>
</dbReference>
<dbReference type="InterPro" id="IPR011013">
    <property type="entry name" value="Gal_mutarotase_sf_dom"/>
</dbReference>
<proteinExistence type="predicted"/>
<dbReference type="EMBL" id="AP012057">
    <property type="protein sequence ID" value="BAN01244.1"/>
    <property type="molecule type" value="Genomic_DNA"/>
</dbReference>
<evidence type="ECO:0000313" key="3">
    <source>
        <dbReference type="Proteomes" id="UP000011863"/>
    </source>
</evidence>
<sequence>MTDDVLLLTATDGATSVTAEIDLACGGRVRQVTIERGGESVDLLAASGDVGQATATSWGSFPMAPWAGRLRHGRFEFEGRTISIDLNHEDGTTTGGGRVDPPVPALDRSPDPGSSAWRQHAIHGTTFQRPWSVADVGDDRCALHCPIDQVGGWPFPGTARQSIRLRPDGMEFTLSVEAAADTSFPAAIGWHPWFVKPETLDVSPTAMYVLDEIGLPTGELRDPTPGPWDDCFRNSAPVRLVYRREIAPVVTVTSDCDHLVVYDRPEHATCVEPQSGPPDAPNVDPNVVFTGSPLMRTMGWSW</sequence>
<dbReference type="RefSeq" id="WP_015440491.1">
    <property type="nucleotide sequence ID" value="NC_020520.1"/>
</dbReference>
<evidence type="ECO:0008006" key="4">
    <source>
        <dbReference type="Google" id="ProtNLM"/>
    </source>
</evidence>
<dbReference type="Proteomes" id="UP000011863">
    <property type="component" value="Chromosome"/>
</dbReference>
<accession>A0A6C7DY39</accession>
<dbReference type="GO" id="GO:0005975">
    <property type="term" value="P:carbohydrate metabolic process"/>
    <property type="evidence" value="ECO:0007669"/>
    <property type="project" value="InterPro"/>
</dbReference>
<keyword evidence="3" id="KW-1185">Reference proteome</keyword>
<dbReference type="KEGG" id="aym:YM304_09300"/>
<dbReference type="InterPro" id="IPR014718">
    <property type="entry name" value="GH-type_carb-bd"/>
</dbReference>
<organism evidence="2 3">
    <name type="scientific">Ilumatobacter coccineus (strain NBRC 103263 / KCTC 29153 / YM16-304)</name>
    <dbReference type="NCBI Taxonomy" id="1313172"/>
    <lineage>
        <taxon>Bacteria</taxon>
        <taxon>Bacillati</taxon>
        <taxon>Actinomycetota</taxon>
        <taxon>Acidimicrobiia</taxon>
        <taxon>Acidimicrobiales</taxon>
        <taxon>Ilumatobacteraceae</taxon>
        <taxon>Ilumatobacter</taxon>
    </lineage>
</organism>
<evidence type="ECO:0000256" key="1">
    <source>
        <dbReference type="SAM" id="MobiDB-lite"/>
    </source>
</evidence>
<feature type="region of interest" description="Disordered" evidence="1">
    <location>
        <begin position="86"/>
        <end position="117"/>
    </location>
</feature>
<name>A0A6C7DY39_ILUCY</name>
<dbReference type="InterPro" id="IPR008183">
    <property type="entry name" value="Aldose_1/G6P_1-epimerase"/>
</dbReference>
<dbReference type="SUPFAM" id="SSF74650">
    <property type="entry name" value="Galactose mutarotase-like"/>
    <property type="match status" value="1"/>
</dbReference>
<dbReference type="Gene3D" id="2.70.98.10">
    <property type="match status" value="1"/>
</dbReference>
<dbReference type="GO" id="GO:0030246">
    <property type="term" value="F:carbohydrate binding"/>
    <property type="evidence" value="ECO:0007669"/>
    <property type="project" value="InterPro"/>
</dbReference>
<dbReference type="AlphaFoldDB" id="A0A6C7DY39"/>